<organism evidence="2 3">
    <name type="scientific">Hyphodiscus hymeniophilus</name>
    <dbReference type="NCBI Taxonomy" id="353542"/>
    <lineage>
        <taxon>Eukaryota</taxon>
        <taxon>Fungi</taxon>
        <taxon>Dikarya</taxon>
        <taxon>Ascomycota</taxon>
        <taxon>Pezizomycotina</taxon>
        <taxon>Leotiomycetes</taxon>
        <taxon>Helotiales</taxon>
        <taxon>Hyphodiscaceae</taxon>
        <taxon>Hyphodiscus</taxon>
    </lineage>
</organism>
<keyword evidence="2" id="KW-0804">Transcription</keyword>
<dbReference type="GO" id="GO:0005666">
    <property type="term" value="C:RNA polymerase III complex"/>
    <property type="evidence" value="ECO:0007669"/>
    <property type="project" value="TreeGrafter"/>
</dbReference>
<comment type="caution">
    <text evidence="2">The sequence shown here is derived from an EMBL/GenBank/DDBJ whole genome shotgun (WGS) entry which is preliminary data.</text>
</comment>
<dbReference type="Pfam" id="PF04801">
    <property type="entry name" value="RPC5"/>
    <property type="match status" value="2"/>
</dbReference>
<dbReference type="PANTHER" id="PTHR12069:SF0">
    <property type="entry name" value="DNA-DIRECTED RNA POLYMERASE III SUBUNIT RPC5"/>
    <property type="match status" value="1"/>
</dbReference>
<dbReference type="EMBL" id="VNKQ01000002">
    <property type="protein sequence ID" value="KAG0652706.1"/>
    <property type="molecule type" value="Genomic_DNA"/>
</dbReference>
<accession>A0A9P6VQE7</accession>
<sequence>MADAEAKRAAKKDELDPIVAEFPIFIKPALDSDRQIMILQFPNRERNKPYDVRNNSAPLELRVKPNAGMVELDVPMDVHRNFDRIKGVKWGEAMKKSSMAKGGGSHGLPGGFGIGGAPQAGRGRGRGEAEEAENQEKLLENYDKAIEDGHVLATQTLGGQFVAKNSTSPIYMVGTFTNGQLHLTPVDQIVPLRPQFHHIDAATEQDRLSRARDAGPPRVTEARAVHMTVKSPGEGEDDHGDNMNKRVQEVQAEPWRAHRFVDAETEESWSFFQENFFAGGAMGQNTEELLAKVPKLISGVNDEQYLDMISAPIDKNRLKKARDAEKVARREERKARLAQKENDKGKGKEVASGEDDGYSSDTLSEPDGAEAEAKARDAGDDEVAAA</sequence>
<dbReference type="OrthoDB" id="340681at2759"/>
<name>A0A9P6VQE7_9HELO</name>
<evidence type="ECO:0000313" key="2">
    <source>
        <dbReference type="EMBL" id="KAG0652706.1"/>
    </source>
</evidence>
<dbReference type="GO" id="GO:0042797">
    <property type="term" value="P:tRNA transcription by RNA polymerase III"/>
    <property type="evidence" value="ECO:0007669"/>
    <property type="project" value="TreeGrafter"/>
</dbReference>
<reference evidence="2" key="1">
    <citation type="submission" date="2019-07" db="EMBL/GenBank/DDBJ databases">
        <title>Hyphodiscus hymeniophilus genome sequencing and assembly.</title>
        <authorList>
            <person name="Kramer G."/>
            <person name="Nodwell J."/>
        </authorList>
    </citation>
    <scope>NUCLEOTIDE SEQUENCE</scope>
    <source>
        <strain evidence="2">ATCC 34498</strain>
    </source>
</reference>
<dbReference type="PANTHER" id="PTHR12069">
    <property type="entry name" value="DNA-DIRECTED RNA POLYMERASES III 80 KDA POLYPEPTIDE RNA POLYMERASE III SUBUNIT 5"/>
    <property type="match status" value="1"/>
</dbReference>
<feature type="region of interest" description="Disordered" evidence="1">
    <location>
        <begin position="324"/>
        <end position="386"/>
    </location>
</feature>
<proteinExistence type="predicted"/>
<gene>
    <name evidence="2" type="ORF">D0Z07_0503</name>
</gene>
<protein>
    <submittedName>
        <fullName evidence="2">DNA-directed RNA polymerase III subunit rpc5</fullName>
    </submittedName>
</protein>
<dbReference type="AlphaFoldDB" id="A0A9P6VQE7"/>
<keyword evidence="2" id="KW-0240">DNA-directed RNA polymerase</keyword>
<keyword evidence="3" id="KW-1185">Reference proteome</keyword>
<evidence type="ECO:0000256" key="1">
    <source>
        <dbReference type="SAM" id="MobiDB-lite"/>
    </source>
</evidence>
<dbReference type="InterPro" id="IPR006886">
    <property type="entry name" value="RNA_pol_III_Rpc5"/>
</dbReference>
<evidence type="ECO:0000313" key="3">
    <source>
        <dbReference type="Proteomes" id="UP000785200"/>
    </source>
</evidence>
<dbReference type="Proteomes" id="UP000785200">
    <property type="component" value="Unassembled WGS sequence"/>
</dbReference>
<feature type="compositionally biased region" description="Basic and acidic residues" evidence="1">
    <location>
        <begin position="324"/>
        <end position="351"/>
    </location>
</feature>